<feature type="signal peptide" evidence="3">
    <location>
        <begin position="1"/>
        <end position="17"/>
    </location>
</feature>
<dbReference type="AlphaFoldDB" id="A0A1Y2FRN6"/>
<dbReference type="InterPro" id="IPR036908">
    <property type="entry name" value="RlpA-like_sf"/>
</dbReference>
<feature type="domain" description="RlpA-like protein double-psi beta-barrel" evidence="4">
    <location>
        <begin position="311"/>
        <end position="357"/>
    </location>
</feature>
<dbReference type="PANTHER" id="PTHR31836">
    <property type="match status" value="1"/>
</dbReference>
<comment type="caution">
    <text evidence="5">The sequence shown here is derived from an EMBL/GenBank/DDBJ whole genome shotgun (WGS) entry which is preliminary data.</text>
</comment>
<reference evidence="5 6" key="1">
    <citation type="submission" date="2016-07" db="EMBL/GenBank/DDBJ databases">
        <title>Pervasive Adenine N6-methylation of Active Genes in Fungi.</title>
        <authorList>
            <consortium name="DOE Joint Genome Institute"/>
            <person name="Mondo S.J."/>
            <person name="Dannebaum R.O."/>
            <person name="Kuo R.C."/>
            <person name="Labutti K."/>
            <person name="Haridas S."/>
            <person name="Kuo A."/>
            <person name="Salamov A."/>
            <person name="Ahrendt S.R."/>
            <person name="Lipzen A."/>
            <person name="Sullivan W."/>
            <person name="Andreopoulos W.B."/>
            <person name="Clum A."/>
            <person name="Lindquist E."/>
            <person name="Daum C."/>
            <person name="Ramamoorthy G.K."/>
            <person name="Gryganskyi A."/>
            <person name="Culley D."/>
            <person name="Magnuson J.K."/>
            <person name="James T.Y."/>
            <person name="O'Malley M.A."/>
            <person name="Stajich J.E."/>
            <person name="Spatafora J.W."/>
            <person name="Visel A."/>
            <person name="Grigoriev I.V."/>
        </authorList>
    </citation>
    <scope>NUCLEOTIDE SEQUENCE [LARGE SCALE GENOMIC DNA]</scope>
    <source>
        <strain evidence="5 6">62-1032</strain>
    </source>
</reference>
<keyword evidence="6" id="KW-1185">Reference proteome</keyword>
<proteinExistence type="predicted"/>
<name>A0A1Y2FRN6_9BASI</name>
<protein>
    <submittedName>
        <fullName evidence="5">RlpA-like double-psi beta-barrel-protein domain-containing protein-containing protein</fullName>
    </submittedName>
</protein>
<feature type="region of interest" description="Disordered" evidence="2">
    <location>
        <begin position="189"/>
        <end position="223"/>
    </location>
</feature>
<dbReference type="OrthoDB" id="623670at2759"/>
<dbReference type="STRING" id="106004.A0A1Y2FRN6"/>
<dbReference type="InterPro" id="IPR051477">
    <property type="entry name" value="Expansin_CellWall"/>
</dbReference>
<dbReference type="InterPro" id="IPR009009">
    <property type="entry name" value="RlpA-like_DPBB"/>
</dbReference>
<dbReference type="EMBL" id="MCGR01000014">
    <property type="protein sequence ID" value="ORY86660.1"/>
    <property type="molecule type" value="Genomic_DNA"/>
</dbReference>
<dbReference type="Proteomes" id="UP000193467">
    <property type="component" value="Unassembled WGS sequence"/>
</dbReference>
<evidence type="ECO:0000259" key="4">
    <source>
        <dbReference type="Pfam" id="PF03330"/>
    </source>
</evidence>
<dbReference type="Pfam" id="PF03330">
    <property type="entry name" value="DPBB_1"/>
    <property type="match status" value="1"/>
</dbReference>
<organism evidence="5 6">
    <name type="scientific">Leucosporidium creatinivorum</name>
    <dbReference type="NCBI Taxonomy" id="106004"/>
    <lineage>
        <taxon>Eukaryota</taxon>
        <taxon>Fungi</taxon>
        <taxon>Dikarya</taxon>
        <taxon>Basidiomycota</taxon>
        <taxon>Pucciniomycotina</taxon>
        <taxon>Microbotryomycetes</taxon>
        <taxon>Leucosporidiales</taxon>
        <taxon>Leucosporidium</taxon>
    </lineage>
</organism>
<evidence type="ECO:0000313" key="6">
    <source>
        <dbReference type="Proteomes" id="UP000193467"/>
    </source>
</evidence>
<evidence type="ECO:0000256" key="2">
    <source>
        <dbReference type="SAM" id="MobiDB-lite"/>
    </source>
</evidence>
<dbReference type="SUPFAM" id="SSF50685">
    <property type="entry name" value="Barwin-like endoglucanases"/>
    <property type="match status" value="2"/>
</dbReference>
<keyword evidence="1 3" id="KW-0732">Signal</keyword>
<accession>A0A1Y2FRN6</accession>
<evidence type="ECO:0000256" key="1">
    <source>
        <dbReference type="ARBA" id="ARBA00022729"/>
    </source>
</evidence>
<dbReference type="PANTHER" id="PTHR31836:SF24">
    <property type="entry name" value="RLPA-LIKE PROTEIN DOUBLE-PSI BETA-BARREL DOMAIN-CONTAINING PROTEIN"/>
    <property type="match status" value="1"/>
</dbReference>
<dbReference type="CDD" id="cd22191">
    <property type="entry name" value="DPBB_RlpA_EXP_N-like"/>
    <property type="match status" value="2"/>
</dbReference>
<gene>
    <name evidence="5" type="ORF">BCR35DRAFT_44177</name>
</gene>
<evidence type="ECO:0000256" key="3">
    <source>
        <dbReference type="SAM" id="SignalP"/>
    </source>
</evidence>
<dbReference type="Gene3D" id="2.40.40.10">
    <property type="entry name" value="RlpA-like domain"/>
    <property type="match status" value="2"/>
</dbReference>
<sequence length="361" mass="36621">MLSTSLLALAGASSALALSYHGSPNPAVHKRAALGAVELAGADHLKRDFFGTGHAKRMARKVNKALNRRASSTVYSTTANYYATTGGYSACHTYFSDDDMVIALPTGLYPNVTEVSEYCGKTVLATNPATGANATLTVQDASWAADYVTLPKSAFLALGGSTEAGELAITFEFTDSSIVVPSSTSAADVTSSTAARSNKAESKSSSSASSSPSSSAQATTSSSEAVEVKVAQTSAAAAKVAAETTTAAPTTTTSAYDYASASSASKASADAAWASSSSKAAADAAWASSSSAAADAAWASSTHCGQQILITRTDTGAQVTATVRDSCPTCVNNESLDLSQGAFTAIATESEGMVPIEWYFL</sequence>
<evidence type="ECO:0000313" key="5">
    <source>
        <dbReference type="EMBL" id="ORY86660.1"/>
    </source>
</evidence>
<dbReference type="InParanoid" id="A0A1Y2FRN6"/>
<feature type="chain" id="PRO_5013277031" evidence="3">
    <location>
        <begin position="18"/>
        <end position="361"/>
    </location>
</feature>